<dbReference type="Proteomes" id="UP000482960">
    <property type="component" value="Unassembled WGS sequence"/>
</dbReference>
<dbReference type="PROSITE" id="PS51755">
    <property type="entry name" value="OMPR_PHOB"/>
    <property type="match status" value="1"/>
</dbReference>
<dbReference type="InterPro" id="IPR051677">
    <property type="entry name" value="AfsR-DnrI-RedD_regulator"/>
</dbReference>
<dbReference type="SMART" id="SM00382">
    <property type="entry name" value="AAA"/>
    <property type="match status" value="1"/>
</dbReference>
<dbReference type="SUPFAM" id="SSF46894">
    <property type="entry name" value="C-terminal effector domain of the bipartite response regulators"/>
    <property type="match status" value="1"/>
</dbReference>
<dbReference type="InterPro" id="IPR011990">
    <property type="entry name" value="TPR-like_helical_dom_sf"/>
</dbReference>
<dbReference type="GO" id="GO:0006355">
    <property type="term" value="P:regulation of DNA-templated transcription"/>
    <property type="evidence" value="ECO:0007669"/>
    <property type="project" value="InterPro"/>
</dbReference>
<dbReference type="Pfam" id="PF00931">
    <property type="entry name" value="NB-ARC"/>
    <property type="match status" value="1"/>
</dbReference>
<name>A0A6V8LLG8_9ACTN</name>
<dbReference type="SUPFAM" id="SSF48452">
    <property type="entry name" value="TPR-like"/>
    <property type="match status" value="2"/>
</dbReference>
<dbReference type="Pfam" id="PF13424">
    <property type="entry name" value="TPR_12"/>
    <property type="match status" value="1"/>
</dbReference>
<evidence type="ECO:0000256" key="2">
    <source>
        <dbReference type="ARBA" id="ARBA00023015"/>
    </source>
</evidence>
<dbReference type="GO" id="GO:0003677">
    <property type="term" value="F:DNA binding"/>
    <property type="evidence" value="ECO:0007669"/>
    <property type="project" value="UniProtKB-UniRule"/>
</dbReference>
<proteinExistence type="inferred from homology"/>
<dbReference type="SMART" id="SM00862">
    <property type="entry name" value="Trans_reg_C"/>
    <property type="match status" value="1"/>
</dbReference>
<evidence type="ECO:0000256" key="5">
    <source>
        <dbReference type="PROSITE-ProRule" id="PRU01091"/>
    </source>
</evidence>
<dbReference type="InterPro" id="IPR027417">
    <property type="entry name" value="P-loop_NTPase"/>
</dbReference>
<gene>
    <name evidence="7" type="ORF">Prum_091110</name>
</gene>
<feature type="DNA-binding region" description="OmpR/PhoB-type" evidence="5">
    <location>
        <begin position="1"/>
        <end position="95"/>
    </location>
</feature>
<dbReference type="AlphaFoldDB" id="A0A6V8LLG8"/>
<dbReference type="InterPro" id="IPR003593">
    <property type="entry name" value="AAA+_ATPase"/>
</dbReference>
<evidence type="ECO:0000256" key="3">
    <source>
        <dbReference type="ARBA" id="ARBA00023125"/>
    </source>
</evidence>
<dbReference type="SMART" id="SM01043">
    <property type="entry name" value="BTAD"/>
    <property type="match status" value="1"/>
</dbReference>
<dbReference type="CDD" id="cd15831">
    <property type="entry name" value="BTAD"/>
    <property type="match status" value="1"/>
</dbReference>
<evidence type="ECO:0000313" key="7">
    <source>
        <dbReference type="EMBL" id="GFJ95469.1"/>
    </source>
</evidence>
<evidence type="ECO:0000313" key="8">
    <source>
        <dbReference type="Proteomes" id="UP000482960"/>
    </source>
</evidence>
<dbReference type="InterPro" id="IPR016032">
    <property type="entry name" value="Sig_transdc_resp-reg_C-effctor"/>
</dbReference>
<keyword evidence="4" id="KW-0804">Transcription</keyword>
<dbReference type="InterPro" id="IPR002182">
    <property type="entry name" value="NB-ARC"/>
</dbReference>
<dbReference type="InterPro" id="IPR005158">
    <property type="entry name" value="BTAD"/>
</dbReference>
<dbReference type="GO" id="GO:0000160">
    <property type="term" value="P:phosphorelay signal transduction system"/>
    <property type="evidence" value="ECO:0007669"/>
    <property type="project" value="InterPro"/>
</dbReference>
<dbReference type="PANTHER" id="PTHR35807:SF1">
    <property type="entry name" value="TRANSCRIPTIONAL REGULATOR REDD"/>
    <property type="match status" value="1"/>
</dbReference>
<dbReference type="PANTHER" id="PTHR35807">
    <property type="entry name" value="TRANSCRIPTIONAL REGULATOR REDD-RELATED"/>
    <property type="match status" value="1"/>
</dbReference>
<reference evidence="7 8" key="2">
    <citation type="submission" date="2020-03" db="EMBL/GenBank/DDBJ databases">
        <authorList>
            <person name="Ichikawa N."/>
            <person name="Kimura A."/>
            <person name="Kitahashi Y."/>
            <person name="Uohara A."/>
        </authorList>
    </citation>
    <scope>NUCLEOTIDE SEQUENCE [LARGE SCALE GENOMIC DNA]</scope>
    <source>
        <strain evidence="7 8">NBRC 108638</strain>
    </source>
</reference>
<dbReference type="Gene3D" id="3.40.50.300">
    <property type="entry name" value="P-loop containing nucleotide triphosphate hydrolases"/>
    <property type="match status" value="1"/>
</dbReference>
<comment type="similarity">
    <text evidence="1">Belongs to the AfsR/DnrI/RedD regulatory family.</text>
</comment>
<dbReference type="SUPFAM" id="SSF52540">
    <property type="entry name" value="P-loop containing nucleoside triphosphate hydrolases"/>
    <property type="match status" value="1"/>
</dbReference>
<dbReference type="Gene3D" id="1.25.40.10">
    <property type="entry name" value="Tetratricopeptide repeat domain"/>
    <property type="match status" value="3"/>
</dbReference>
<accession>A0A6V8LLG8</accession>
<evidence type="ECO:0000256" key="4">
    <source>
        <dbReference type="ARBA" id="ARBA00023163"/>
    </source>
</evidence>
<dbReference type="InterPro" id="IPR036388">
    <property type="entry name" value="WH-like_DNA-bd_sf"/>
</dbReference>
<dbReference type="PRINTS" id="PR00364">
    <property type="entry name" value="DISEASERSIST"/>
</dbReference>
<dbReference type="Gene3D" id="1.10.10.10">
    <property type="entry name" value="Winged helix-like DNA-binding domain superfamily/Winged helix DNA-binding domain"/>
    <property type="match status" value="1"/>
</dbReference>
<dbReference type="InterPro" id="IPR001867">
    <property type="entry name" value="OmpR/PhoB-type_DNA-bd"/>
</dbReference>
<sequence length="1027" mass="111454">MILEFRLLGPLQVLAGSAVVDLAGERQRRILALLLLHPRQVVTVADVVAAAWDEDPPATARRQVHTALWQLRRVLTQHGGASLLLSEPAGYRLDVEPLQVDLYRFESLVAEGRRLGAAGQVTDAVEKLRAAVALWRGPALAGLHSTVLEREGARLEELRLAAIEDKIDYELVVNDNPDLVAELSLLAVEHPLRERLAGALMLALYRNSRQAEALQVFRRTRRTLVDELGIEPGAELRELERAILADDPRLAPPPAAAPAIAPVPVPRQLPPAIADLAGRDELVGRLVGLLTPAHAAQAMRIIVVTGPGGVGKTALAVHLAHQLSDRFPDGQLFAHLRGAEPSPTGAGRLLGRFLRELGMPGAAVPATLEDRQSAFRSMVAGRRMLVLLDDAAAEEQVGALLPGTAGHLVVVTTRRRLTGLAGARHVEVGVLDEAASVELLSATADPEVVAASTDATRALIECCGGLPLALRIAAARLAARPHWKVGDLLERLQDEHRRLDEFVHGDLSVRSSIALTYEALPDPARRLFRLLSLPTWSTLPQWAAAPLLDLDSATAGELLEVLVEARAVEVVPSSERTYRLHDLVRVYARERLAAEEPPQQQLEALRRLLGCQLHLTERAHRLDYGGDYTVLHSPAPRWTPDPRTVADLLVQPLAWMEQERGRIVDSVGQATQAGLHEYAWDLVMSAVFLFERGVHYDDWRETAEMALLAAQRHGDTLGEAAMLYTLGALAVHQVQPEPALRHLTAAERLFAQLRFPHGRGLALRHLGFIDRVQGRHDSAAAKFGESLQLLRSVGDRSGEAHVLSMLARVDLDRGEPERAHGLLDEALSISRATGNRRAIAQMMHAIGDLQLVRKEYEDAQRQFAAVLTLVQQTGDSTGEAYARLGLGVAVLGQVRLAGDEMEKLLRQGRFAEADTADTARRRRLREAAEQLRGGIEHARRTGDRMVEARLLLATAEAHAAAQRQTAATADLAQALGIFGELGAKRWQAQAYQQLGDMHLAVGDDAAAVAAHAAAATVLASLSASINA</sequence>
<dbReference type="Pfam" id="PF03704">
    <property type="entry name" value="BTAD"/>
    <property type="match status" value="1"/>
</dbReference>
<comment type="caution">
    <text evidence="7">The sequence shown here is derived from an EMBL/GenBank/DDBJ whole genome shotgun (WGS) entry which is preliminary data.</text>
</comment>
<dbReference type="EMBL" id="BLPG01000001">
    <property type="protein sequence ID" value="GFJ95469.1"/>
    <property type="molecule type" value="Genomic_DNA"/>
</dbReference>
<evidence type="ECO:0000259" key="6">
    <source>
        <dbReference type="PROSITE" id="PS51755"/>
    </source>
</evidence>
<keyword evidence="2" id="KW-0805">Transcription regulation</keyword>
<dbReference type="RefSeq" id="WP_173083057.1">
    <property type="nucleotide sequence ID" value="NZ_BAABJB010000048.1"/>
</dbReference>
<dbReference type="GO" id="GO:0043531">
    <property type="term" value="F:ADP binding"/>
    <property type="evidence" value="ECO:0007669"/>
    <property type="project" value="InterPro"/>
</dbReference>
<keyword evidence="3 5" id="KW-0238">DNA-binding</keyword>
<dbReference type="Pfam" id="PF00486">
    <property type="entry name" value="Trans_reg_C"/>
    <property type="match status" value="1"/>
</dbReference>
<organism evidence="7 8">
    <name type="scientific">Phytohabitans rumicis</name>
    <dbReference type="NCBI Taxonomy" id="1076125"/>
    <lineage>
        <taxon>Bacteria</taxon>
        <taxon>Bacillati</taxon>
        <taxon>Actinomycetota</taxon>
        <taxon>Actinomycetes</taxon>
        <taxon>Micromonosporales</taxon>
        <taxon>Micromonosporaceae</taxon>
    </lineage>
</organism>
<feature type="domain" description="OmpR/PhoB-type" evidence="6">
    <location>
        <begin position="1"/>
        <end position="95"/>
    </location>
</feature>
<protein>
    <submittedName>
        <fullName evidence="7">SARP family transcriptional regulator</fullName>
    </submittedName>
</protein>
<keyword evidence="8" id="KW-1185">Reference proteome</keyword>
<evidence type="ECO:0000256" key="1">
    <source>
        <dbReference type="ARBA" id="ARBA00005820"/>
    </source>
</evidence>
<reference evidence="7 8" key="1">
    <citation type="submission" date="2020-03" db="EMBL/GenBank/DDBJ databases">
        <title>Whole genome shotgun sequence of Phytohabitans rumicis NBRC 108638.</title>
        <authorList>
            <person name="Komaki H."/>
            <person name="Tamura T."/>
        </authorList>
    </citation>
    <scope>NUCLEOTIDE SEQUENCE [LARGE SCALE GENOMIC DNA]</scope>
    <source>
        <strain evidence="7 8">NBRC 108638</strain>
    </source>
</reference>